<evidence type="ECO:0000256" key="1">
    <source>
        <dbReference type="SAM" id="MobiDB-lite"/>
    </source>
</evidence>
<sequence length="123" mass="13383">MHACVYNAPVNIGAMAIGSSGRALEVGVASLTVRTVMEFKRVITGDQWLDTTISARARTNKGDEINGEDVIPDGTWPRKRTAGRPGHARVLRTSMISSRHGQGSGKQRPTRLKRQPRRGGPHT</sequence>
<feature type="compositionally biased region" description="Basic residues" evidence="1">
    <location>
        <begin position="77"/>
        <end position="90"/>
    </location>
</feature>
<evidence type="ECO:0000313" key="2">
    <source>
        <dbReference type="EMBL" id="EZF56622.1"/>
    </source>
</evidence>
<dbReference type="HOGENOM" id="CLU_2016865_0_0_1"/>
<feature type="compositionally biased region" description="Basic residues" evidence="1">
    <location>
        <begin position="108"/>
        <end position="123"/>
    </location>
</feature>
<dbReference type="EMBL" id="KK207715">
    <property type="protein sequence ID" value="EZF56622.1"/>
    <property type="molecule type" value="Genomic_DNA"/>
</dbReference>
<feature type="region of interest" description="Disordered" evidence="1">
    <location>
        <begin position="63"/>
        <end position="123"/>
    </location>
</feature>
<name>A0A022WE59_TRIRU</name>
<protein>
    <submittedName>
        <fullName evidence="2">Uncharacterized protein</fullName>
    </submittedName>
</protein>
<proteinExistence type="predicted"/>
<organism evidence="2">
    <name type="scientific">Trichophyton rubrum CBS 288.86</name>
    <dbReference type="NCBI Taxonomy" id="1215330"/>
    <lineage>
        <taxon>Eukaryota</taxon>
        <taxon>Fungi</taxon>
        <taxon>Dikarya</taxon>
        <taxon>Ascomycota</taxon>
        <taxon>Pezizomycotina</taxon>
        <taxon>Eurotiomycetes</taxon>
        <taxon>Eurotiomycetidae</taxon>
        <taxon>Onygenales</taxon>
        <taxon>Arthrodermataceae</taxon>
        <taxon>Trichophyton</taxon>
    </lineage>
</organism>
<gene>
    <name evidence="2" type="ORF">H103_00982</name>
</gene>
<reference evidence="2" key="1">
    <citation type="submission" date="2014-02" db="EMBL/GenBank/DDBJ databases">
        <title>The Genome Sequence of Trichophyton rubrum (morphotype fischeri) CBS 288.86.</title>
        <authorList>
            <consortium name="The Broad Institute Genomics Platform"/>
            <person name="Cuomo C.A."/>
            <person name="White T.C."/>
            <person name="Graser Y."/>
            <person name="Martinez-Rossi N."/>
            <person name="Heitman J."/>
            <person name="Young S.K."/>
            <person name="Zeng Q."/>
            <person name="Gargeya S."/>
            <person name="Abouelleil A."/>
            <person name="Alvarado L."/>
            <person name="Chapman S.B."/>
            <person name="Gainer-Dewar J."/>
            <person name="Goldberg J."/>
            <person name="Griggs A."/>
            <person name="Gujja S."/>
            <person name="Hansen M."/>
            <person name="Howarth C."/>
            <person name="Imamovic A."/>
            <person name="Larimer J."/>
            <person name="Martinez D."/>
            <person name="Murphy C."/>
            <person name="Pearson M.D."/>
            <person name="Persinoti G."/>
            <person name="Poon T."/>
            <person name="Priest M."/>
            <person name="Roberts A.D."/>
            <person name="Saif S."/>
            <person name="Shea T.D."/>
            <person name="Sykes S.N."/>
            <person name="Wortman J."/>
            <person name="Nusbaum C."/>
            <person name="Birren B."/>
        </authorList>
    </citation>
    <scope>NUCLEOTIDE SEQUENCE [LARGE SCALE GENOMIC DNA]</scope>
    <source>
        <strain evidence="2">CBS 288.86</strain>
    </source>
</reference>
<feature type="compositionally biased region" description="Polar residues" evidence="1">
    <location>
        <begin position="94"/>
        <end position="107"/>
    </location>
</feature>
<dbReference type="AlphaFoldDB" id="A0A022WE59"/>
<dbReference type="Proteomes" id="UP000023758">
    <property type="component" value="Unassembled WGS sequence"/>
</dbReference>
<accession>A0A022WE59</accession>